<keyword evidence="1" id="KW-0812">Transmembrane</keyword>
<dbReference type="EMBL" id="JAAMPU010000103">
    <property type="protein sequence ID" value="NMH27900.1"/>
    <property type="molecule type" value="Genomic_DNA"/>
</dbReference>
<dbReference type="AlphaFoldDB" id="A0A972JHG5"/>
<gene>
    <name evidence="3" type="ORF">G6047_07640</name>
</gene>
<name>A0A972JHG5_9FLAO</name>
<evidence type="ECO:0000313" key="4">
    <source>
        <dbReference type="Proteomes" id="UP000712080"/>
    </source>
</evidence>
<feature type="domain" description="YcxB-like C-terminal" evidence="2">
    <location>
        <begin position="103"/>
        <end position="155"/>
    </location>
</feature>
<evidence type="ECO:0000256" key="1">
    <source>
        <dbReference type="SAM" id="Phobius"/>
    </source>
</evidence>
<organism evidence="3 4">
    <name type="scientific">Flavobacterium silvaticum</name>
    <dbReference type="NCBI Taxonomy" id="1852020"/>
    <lineage>
        <taxon>Bacteria</taxon>
        <taxon>Pseudomonadati</taxon>
        <taxon>Bacteroidota</taxon>
        <taxon>Flavobacteriia</taxon>
        <taxon>Flavobacteriales</taxon>
        <taxon>Flavobacteriaceae</taxon>
        <taxon>Flavobacterium</taxon>
    </lineage>
</organism>
<dbReference type="RefSeq" id="WP_169526986.1">
    <property type="nucleotide sequence ID" value="NZ_JAAMPU010000103.1"/>
</dbReference>
<dbReference type="InterPro" id="IPR025588">
    <property type="entry name" value="YcxB-like_C"/>
</dbReference>
<accession>A0A972JHG5</accession>
<feature type="transmembrane region" description="Helical" evidence="1">
    <location>
        <begin position="56"/>
        <end position="79"/>
    </location>
</feature>
<evidence type="ECO:0000313" key="3">
    <source>
        <dbReference type="EMBL" id="NMH27900.1"/>
    </source>
</evidence>
<evidence type="ECO:0000259" key="2">
    <source>
        <dbReference type="Pfam" id="PF14317"/>
    </source>
</evidence>
<comment type="caution">
    <text evidence="3">The sequence shown here is derived from an EMBL/GenBank/DDBJ whole genome shotgun (WGS) entry which is preliminary data.</text>
</comment>
<keyword evidence="1" id="KW-1133">Transmembrane helix</keyword>
<keyword evidence="1" id="KW-0472">Membrane</keyword>
<keyword evidence="4" id="KW-1185">Reference proteome</keyword>
<sequence length="181" mass="21713">MTLRYSLEIDDFIQYQLYTGSKSRRVINQRRKNWVVFAFSVVILNLLINWNKETGYLVFSLGFGFLLIALYPFYLGYYYKRHYEKFVRDTHMNKVGILTRLDFDEDFIYSTDETGDSKIYYTNLETINETAAHFFLKLKTGESLVVPKRKLANPETFEVELRTIEKRFNVTRNSDLEWKWS</sequence>
<protein>
    <submittedName>
        <fullName evidence="3">YcxB family protein</fullName>
    </submittedName>
</protein>
<proteinExistence type="predicted"/>
<dbReference type="Pfam" id="PF14317">
    <property type="entry name" value="YcxB"/>
    <property type="match status" value="1"/>
</dbReference>
<reference evidence="3" key="1">
    <citation type="submission" date="2020-02" db="EMBL/GenBank/DDBJ databases">
        <title>Flavobacterium sp. genome.</title>
        <authorList>
            <person name="Jung H.S."/>
            <person name="Baek J.H."/>
            <person name="Jeon C.O."/>
        </authorList>
    </citation>
    <scope>NUCLEOTIDE SEQUENCE</scope>
    <source>
        <strain evidence="3">SE-s28</strain>
    </source>
</reference>
<feature type="transmembrane region" description="Helical" evidence="1">
    <location>
        <begin position="33"/>
        <end position="50"/>
    </location>
</feature>
<dbReference type="Proteomes" id="UP000712080">
    <property type="component" value="Unassembled WGS sequence"/>
</dbReference>